<feature type="compositionally biased region" description="Basic residues" evidence="1">
    <location>
        <begin position="33"/>
        <end position="43"/>
    </location>
</feature>
<feature type="region of interest" description="Disordered" evidence="1">
    <location>
        <begin position="27"/>
        <end position="124"/>
    </location>
</feature>
<dbReference type="Proteomes" id="UP000198707">
    <property type="component" value="Unassembled WGS sequence"/>
</dbReference>
<accession>A0A1H7C4I6</accession>
<proteinExistence type="predicted"/>
<dbReference type="AlphaFoldDB" id="A0A1H7C4I6"/>
<evidence type="ECO:0000313" key="3">
    <source>
        <dbReference type="Proteomes" id="UP000198707"/>
    </source>
</evidence>
<keyword evidence="3" id="KW-1185">Reference proteome</keyword>
<dbReference type="STRING" id="1144548.SAMN05443287_108273"/>
<name>A0A1H7C4I6_9ACTN</name>
<evidence type="ECO:0000256" key="1">
    <source>
        <dbReference type="SAM" id="MobiDB-lite"/>
    </source>
</evidence>
<dbReference type="EMBL" id="FNYV01000008">
    <property type="protein sequence ID" value="SEJ84773.1"/>
    <property type="molecule type" value="Genomic_DNA"/>
</dbReference>
<evidence type="ECO:0000313" key="2">
    <source>
        <dbReference type="EMBL" id="SEJ84773.1"/>
    </source>
</evidence>
<protein>
    <submittedName>
        <fullName evidence="2">Uncharacterized protein</fullName>
    </submittedName>
</protein>
<feature type="compositionally biased region" description="Basic and acidic residues" evidence="1">
    <location>
        <begin position="103"/>
        <end position="118"/>
    </location>
</feature>
<sequence length="124" mass="13285">MNPQADSAVQMMAAAVRVRLENLVELEQFGILRRSRPARKHGRPGTGYPPGMGSQKRNKHDSGGESARGSRHPGSGARGRQGATVEHSPGQRHERTATGSAGTERDHGRSKAAREGRVNRQGTA</sequence>
<reference evidence="3" key="1">
    <citation type="submission" date="2016-10" db="EMBL/GenBank/DDBJ databases">
        <authorList>
            <person name="Varghese N."/>
            <person name="Submissions S."/>
        </authorList>
    </citation>
    <scope>NUCLEOTIDE SEQUENCE [LARGE SCALE GENOMIC DNA]</scope>
    <source>
        <strain evidence="3">CGMCC 4.7038</strain>
    </source>
</reference>
<gene>
    <name evidence="2" type="ORF">SAMN05443287_108273</name>
</gene>
<organism evidence="2 3">
    <name type="scientific">Micromonospora phaseoli</name>
    <dbReference type="NCBI Taxonomy" id="1144548"/>
    <lineage>
        <taxon>Bacteria</taxon>
        <taxon>Bacillati</taxon>
        <taxon>Actinomycetota</taxon>
        <taxon>Actinomycetes</taxon>
        <taxon>Micromonosporales</taxon>
        <taxon>Micromonosporaceae</taxon>
        <taxon>Micromonospora</taxon>
    </lineage>
</organism>